<protein>
    <submittedName>
        <fullName evidence="1">Uncharacterized protein</fullName>
    </submittedName>
</protein>
<reference evidence="1 2" key="1">
    <citation type="journal article" date="2022" name="Plant J.">
        <title>Chromosome-level genome of Camellia lanceoleosa provides a valuable resource for understanding genome evolution and self-incompatibility.</title>
        <authorList>
            <person name="Gong W."/>
            <person name="Xiao S."/>
            <person name="Wang L."/>
            <person name="Liao Z."/>
            <person name="Chang Y."/>
            <person name="Mo W."/>
            <person name="Hu G."/>
            <person name="Li W."/>
            <person name="Zhao G."/>
            <person name="Zhu H."/>
            <person name="Hu X."/>
            <person name="Ji K."/>
            <person name="Xiang X."/>
            <person name="Song Q."/>
            <person name="Yuan D."/>
            <person name="Jin S."/>
            <person name="Zhang L."/>
        </authorList>
    </citation>
    <scope>NUCLEOTIDE SEQUENCE [LARGE SCALE GENOMIC DNA]</scope>
    <source>
        <strain evidence="1">SQ_2022a</strain>
    </source>
</reference>
<dbReference type="EMBL" id="CM045762">
    <property type="protein sequence ID" value="KAI8010180.1"/>
    <property type="molecule type" value="Genomic_DNA"/>
</dbReference>
<evidence type="ECO:0000313" key="2">
    <source>
        <dbReference type="Proteomes" id="UP001060215"/>
    </source>
</evidence>
<proteinExistence type="predicted"/>
<evidence type="ECO:0000313" key="1">
    <source>
        <dbReference type="EMBL" id="KAI8010180.1"/>
    </source>
</evidence>
<comment type="caution">
    <text evidence="1">The sequence shown here is derived from an EMBL/GenBank/DDBJ whole genome shotgun (WGS) entry which is preliminary data.</text>
</comment>
<gene>
    <name evidence="1" type="ORF">LOK49_LG06G03014</name>
</gene>
<keyword evidence="2" id="KW-1185">Reference proteome</keyword>
<dbReference type="Proteomes" id="UP001060215">
    <property type="component" value="Chromosome 5"/>
</dbReference>
<sequence>MGDALFELEQILRSKQVKFTSQEANVLMMCKSNAIKDFTIGAAGGGGVTWLATGRLNNLFRINLSAGTAVAFGLWRFGRSLDSCIGHILSLEGSRMQKELANIILKRYQNDPRTMQLVSKHFYSEKVFDDSSTDQPKIRWRYRNFFGDNVANSQRTHGSDSCSDKTDSEKTDMENTDEPKRFSRNSSADAITNPLDCVFGIPASTEEIHHTNTSGTSPKRHGRGHKRSHRRHRMHRHEVSPNFQLS</sequence>
<name>A0ACC0HAC8_9ERIC</name>
<accession>A0ACC0HAC8</accession>
<organism evidence="1 2">
    <name type="scientific">Camellia lanceoleosa</name>
    <dbReference type="NCBI Taxonomy" id="1840588"/>
    <lineage>
        <taxon>Eukaryota</taxon>
        <taxon>Viridiplantae</taxon>
        <taxon>Streptophyta</taxon>
        <taxon>Embryophyta</taxon>
        <taxon>Tracheophyta</taxon>
        <taxon>Spermatophyta</taxon>
        <taxon>Magnoliopsida</taxon>
        <taxon>eudicotyledons</taxon>
        <taxon>Gunneridae</taxon>
        <taxon>Pentapetalae</taxon>
        <taxon>asterids</taxon>
        <taxon>Ericales</taxon>
        <taxon>Theaceae</taxon>
        <taxon>Camellia</taxon>
    </lineage>
</organism>